<dbReference type="SUPFAM" id="SSF56219">
    <property type="entry name" value="DNase I-like"/>
    <property type="match status" value="1"/>
</dbReference>
<dbReference type="FunCoup" id="A0A2K2DD35">
    <property type="interactions" value="2"/>
</dbReference>
<accession>A0A2K2DD35</accession>
<proteinExistence type="predicted"/>
<organism evidence="1">
    <name type="scientific">Brachypodium distachyon</name>
    <name type="common">Purple false brome</name>
    <name type="synonym">Trachynia distachya</name>
    <dbReference type="NCBI Taxonomy" id="15368"/>
    <lineage>
        <taxon>Eukaryota</taxon>
        <taxon>Viridiplantae</taxon>
        <taxon>Streptophyta</taxon>
        <taxon>Embryophyta</taxon>
        <taxon>Tracheophyta</taxon>
        <taxon>Spermatophyta</taxon>
        <taxon>Magnoliopsida</taxon>
        <taxon>Liliopsida</taxon>
        <taxon>Poales</taxon>
        <taxon>Poaceae</taxon>
        <taxon>BOP clade</taxon>
        <taxon>Pooideae</taxon>
        <taxon>Stipodae</taxon>
        <taxon>Brachypodieae</taxon>
        <taxon>Brachypodium</taxon>
    </lineage>
</organism>
<dbReference type="PANTHER" id="PTHR33710">
    <property type="entry name" value="BNAC02G09200D PROTEIN"/>
    <property type="match status" value="1"/>
</dbReference>
<evidence type="ECO:0000313" key="2">
    <source>
        <dbReference type="EnsemblPlants" id="PNT72182"/>
    </source>
</evidence>
<dbReference type="Gene3D" id="3.60.10.10">
    <property type="entry name" value="Endonuclease/exonuclease/phosphatase"/>
    <property type="match status" value="1"/>
</dbReference>
<protein>
    <recommendedName>
        <fullName evidence="4">Endonuclease/exonuclease/phosphatase domain-containing protein</fullName>
    </recommendedName>
</protein>
<dbReference type="Gramene" id="PNT72182">
    <property type="protein sequence ID" value="PNT72182"/>
    <property type="gene ID" value="BRADI_2g40912v3"/>
</dbReference>
<dbReference type="InterPro" id="IPR036691">
    <property type="entry name" value="Endo/exonu/phosph_ase_sf"/>
</dbReference>
<dbReference type="Proteomes" id="UP000008810">
    <property type="component" value="Chromosome 2"/>
</dbReference>
<evidence type="ECO:0008006" key="4">
    <source>
        <dbReference type="Google" id="ProtNLM"/>
    </source>
</evidence>
<dbReference type="EMBL" id="CM000881">
    <property type="protein sequence ID" value="PNT72182.1"/>
    <property type="molecule type" value="Genomic_DNA"/>
</dbReference>
<keyword evidence="3" id="KW-1185">Reference proteome</keyword>
<dbReference type="InParanoid" id="A0A2K2DD35"/>
<feature type="non-terminal residue" evidence="1">
    <location>
        <position position="231"/>
    </location>
</feature>
<gene>
    <name evidence="1" type="ORF">BRADI_2g40912v3</name>
</gene>
<dbReference type="AlphaFoldDB" id="A0A2K2DD35"/>
<evidence type="ECO:0000313" key="3">
    <source>
        <dbReference type="Proteomes" id="UP000008810"/>
    </source>
</evidence>
<feature type="non-terminal residue" evidence="1">
    <location>
        <position position="1"/>
    </location>
</feature>
<dbReference type="PANTHER" id="PTHR33710:SF48">
    <property type="entry name" value="OS02G0307075 PROTEIN"/>
    <property type="match status" value="1"/>
</dbReference>
<sequence>ARIAVAETPTYITILDKAAARKKAKLEGGSSSAVATAASVLPETELLQPVAEGLEPLPPPDASGGILTAWDDREWACTSVCRANFSLFCSFESRASSLAFFISNVYGPCEATDKPIFLEEISSIGRSLDGPWAILGDFNFVLRPNERSNANFNAPEAAAFSATINSLQLQELPLLGRAFTWSNQQEVPTLVRLDRALVNLSWSSTFPDSTTSFIPRSTSDHVPIILSAATN</sequence>
<dbReference type="EnsemblPlants" id="PNT72182">
    <property type="protein sequence ID" value="PNT72182"/>
    <property type="gene ID" value="BRADI_2g40912v3"/>
</dbReference>
<evidence type="ECO:0000313" key="1">
    <source>
        <dbReference type="EMBL" id="PNT72182.1"/>
    </source>
</evidence>
<reference evidence="1" key="2">
    <citation type="submission" date="2017-06" db="EMBL/GenBank/DDBJ databases">
        <title>WGS assembly of Brachypodium distachyon.</title>
        <authorList>
            <consortium name="The International Brachypodium Initiative"/>
            <person name="Lucas S."/>
            <person name="Harmon-Smith M."/>
            <person name="Lail K."/>
            <person name="Tice H."/>
            <person name="Grimwood J."/>
            <person name="Bruce D."/>
            <person name="Barry K."/>
            <person name="Shu S."/>
            <person name="Lindquist E."/>
            <person name="Wang M."/>
            <person name="Pitluck S."/>
            <person name="Vogel J.P."/>
            <person name="Garvin D.F."/>
            <person name="Mockler T.C."/>
            <person name="Schmutz J."/>
            <person name="Rokhsar D."/>
            <person name="Bevan M.W."/>
        </authorList>
    </citation>
    <scope>NUCLEOTIDE SEQUENCE</scope>
    <source>
        <strain evidence="1">Bd21</strain>
    </source>
</reference>
<reference evidence="2" key="3">
    <citation type="submission" date="2018-08" db="UniProtKB">
        <authorList>
            <consortium name="EnsemblPlants"/>
        </authorList>
    </citation>
    <scope>IDENTIFICATION</scope>
    <source>
        <strain evidence="2">cv. Bd21</strain>
    </source>
</reference>
<reference evidence="1 2" key="1">
    <citation type="journal article" date="2010" name="Nature">
        <title>Genome sequencing and analysis of the model grass Brachypodium distachyon.</title>
        <authorList>
            <consortium name="International Brachypodium Initiative"/>
        </authorList>
    </citation>
    <scope>NUCLEOTIDE SEQUENCE [LARGE SCALE GENOMIC DNA]</scope>
    <source>
        <strain evidence="1 2">Bd21</strain>
    </source>
</reference>
<name>A0A2K2DD35_BRADI</name>
<dbReference type="OrthoDB" id="685803at2759"/>